<feature type="chain" id="PRO_5042258130" evidence="1">
    <location>
        <begin position="28"/>
        <end position="110"/>
    </location>
</feature>
<dbReference type="PANTHER" id="PTHR33592:SF10">
    <property type="entry name" value="TRANSMEMBRANE PROTEIN"/>
    <property type="match status" value="1"/>
</dbReference>
<feature type="signal peptide" evidence="1">
    <location>
        <begin position="1"/>
        <end position="27"/>
    </location>
</feature>
<name>A0AAE1W295_9LAMI</name>
<keyword evidence="1" id="KW-0732">Signal</keyword>
<organism evidence="2 3">
    <name type="scientific">Sesamum angolense</name>
    <dbReference type="NCBI Taxonomy" id="2727404"/>
    <lineage>
        <taxon>Eukaryota</taxon>
        <taxon>Viridiplantae</taxon>
        <taxon>Streptophyta</taxon>
        <taxon>Embryophyta</taxon>
        <taxon>Tracheophyta</taxon>
        <taxon>Spermatophyta</taxon>
        <taxon>Magnoliopsida</taxon>
        <taxon>eudicotyledons</taxon>
        <taxon>Gunneridae</taxon>
        <taxon>Pentapetalae</taxon>
        <taxon>asterids</taxon>
        <taxon>lamiids</taxon>
        <taxon>Lamiales</taxon>
        <taxon>Pedaliaceae</taxon>
        <taxon>Sesamum</taxon>
    </lineage>
</organism>
<dbReference type="EMBL" id="JACGWL010000016">
    <property type="protein sequence ID" value="KAK4385423.1"/>
    <property type="molecule type" value="Genomic_DNA"/>
</dbReference>
<evidence type="ECO:0000313" key="3">
    <source>
        <dbReference type="Proteomes" id="UP001289374"/>
    </source>
</evidence>
<evidence type="ECO:0000313" key="2">
    <source>
        <dbReference type="EMBL" id="KAK4385423.1"/>
    </source>
</evidence>
<dbReference type="Proteomes" id="UP001289374">
    <property type="component" value="Unassembled WGS sequence"/>
</dbReference>
<comment type="caution">
    <text evidence="2">The sequence shown here is derived from an EMBL/GenBank/DDBJ whole genome shotgun (WGS) entry which is preliminary data.</text>
</comment>
<dbReference type="AlphaFoldDB" id="A0AAE1W295"/>
<accession>A0AAE1W295</accession>
<sequence length="110" mass="11585">MGSTRSVAVLSLVFLIVLESSCRGTVAMRPLEGEQWLNKNLVIQSLPRGRVPPSSGSPCTYIPGGRSRGRCALAAEEGDFSGQPAAAFPPAMVHFAAATKENGSRNQEPS</sequence>
<dbReference type="PANTHER" id="PTHR33592">
    <property type="entry name" value="TRANSMEMBRANE PROTEIN"/>
    <property type="match status" value="1"/>
</dbReference>
<reference evidence="2" key="2">
    <citation type="journal article" date="2024" name="Plant">
        <title>Genomic evolution and insights into agronomic trait innovations of Sesamum species.</title>
        <authorList>
            <person name="Miao H."/>
            <person name="Wang L."/>
            <person name="Qu L."/>
            <person name="Liu H."/>
            <person name="Sun Y."/>
            <person name="Le M."/>
            <person name="Wang Q."/>
            <person name="Wei S."/>
            <person name="Zheng Y."/>
            <person name="Lin W."/>
            <person name="Duan Y."/>
            <person name="Cao H."/>
            <person name="Xiong S."/>
            <person name="Wang X."/>
            <person name="Wei L."/>
            <person name="Li C."/>
            <person name="Ma Q."/>
            <person name="Ju M."/>
            <person name="Zhao R."/>
            <person name="Li G."/>
            <person name="Mu C."/>
            <person name="Tian Q."/>
            <person name="Mei H."/>
            <person name="Zhang T."/>
            <person name="Gao T."/>
            <person name="Zhang H."/>
        </authorList>
    </citation>
    <scope>NUCLEOTIDE SEQUENCE</scope>
    <source>
        <strain evidence="2">K16</strain>
    </source>
</reference>
<evidence type="ECO:0000256" key="1">
    <source>
        <dbReference type="SAM" id="SignalP"/>
    </source>
</evidence>
<proteinExistence type="predicted"/>
<keyword evidence="3" id="KW-1185">Reference proteome</keyword>
<reference evidence="2" key="1">
    <citation type="submission" date="2020-06" db="EMBL/GenBank/DDBJ databases">
        <authorList>
            <person name="Li T."/>
            <person name="Hu X."/>
            <person name="Zhang T."/>
            <person name="Song X."/>
            <person name="Zhang H."/>
            <person name="Dai N."/>
            <person name="Sheng W."/>
            <person name="Hou X."/>
            <person name="Wei L."/>
        </authorList>
    </citation>
    <scope>NUCLEOTIDE SEQUENCE</scope>
    <source>
        <strain evidence="2">K16</strain>
        <tissue evidence="2">Leaf</tissue>
    </source>
</reference>
<protein>
    <submittedName>
        <fullName evidence="2">Uncharacterized protein</fullName>
    </submittedName>
</protein>
<gene>
    <name evidence="2" type="ORF">Sango_2666300</name>
</gene>